<keyword evidence="1" id="KW-0812">Transmembrane</keyword>
<feature type="transmembrane region" description="Helical" evidence="1">
    <location>
        <begin position="194"/>
        <end position="215"/>
    </location>
</feature>
<proteinExistence type="predicted"/>
<dbReference type="AlphaFoldDB" id="A0AAX2EGK5"/>
<reference evidence="3 4" key="1">
    <citation type="submission" date="2016-10" db="EMBL/GenBank/DDBJ databases">
        <authorList>
            <person name="Varghese N."/>
            <person name="Submissions S."/>
        </authorList>
    </citation>
    <scope>NUCLEOTIDE SEQUENCE [LARGE SCALE GENOMIC DNA]</scope>
    <source>
        <strain evidence="3 4">DSM 21619</strain>
    </source>
</reference>
<accession>A0AAX2EGK5</accession>
<comment type="caution">
    <text evidence="3">The sequence shown here is derived from an EMBL/GenBank/DDBJ whole genome shotgun (WGS) entry which is preliminary data.</text>
</comment>
<feature type="transmembrane region" description="Helical" evidence="1">
    <location>
        <begin position="153"/>
        <end position="174"/>
    </location>
</feature>
<keyword evidence="1" id="KW-1133">Transmembrane helix</keyword>
<evidence type="ECO:0000313" key="3">
    <source>
        <dbReference type="EMBL" id="SEN42790.1"/>
    </source>
</evidence>
<feature type="transmembrane region" description="Helical" evidence="1">
    <location>
        <begin position="227"/>
        <end position="249"/>
    </location>
</feature>
<feature type="transmembrane region" description="Helical" evidence="1">
    <location>
        <begin position="36"/>
        <end position="59"/>
    </location>
</feature>
<organism evidence="3 4">
    <name type="scientific">Terribacillus saccharophilus</name>
    <dbReference type="NCBI Taxonomy" id="361277"/>
    <lineage>
        <taxon>Bacteria</taxon>
        <taxon>Bacillati</taxon>
        <taxon>Bacillota</taxon>
        <taxon>Bacilli</taxon>
        <taxon>Bacillales</taxon>
        <taxon>Bacillaceae</taxon>
        <taxon>Terribacillus</taxon>
    </lineage>
</organism>
<protein>
    <recommendedName>
        <fullName evidence="2">DUF4396 domain-containing protein</fullName>
    </recommendedName>
</protein>
<dbReference type="Pfam" id="PF14342">
    <property type="entry name" value="DUF4396"/>
    <property type="match status" value="1"/>
</dbReference>
<dbReference type="Proteomes" id="UP000199735">
    <property type="component" value="Unassembled WGS sequence"/>
</dbReference>
<dbReference type="InterPro" id="IPR025509">
    <property type="entry name" value="DUF4396"/>
</dbReference>
<sequence>MTVLLDITYKLVDMDIPLSFSLKEGRVKPLRDFLGVIYMELIAIIGVLIGIIQAILIGFDFRRNRQMMKIMYIVWPMIGIYFPIIGLWAYYVIGRKDSMKVNAKHDQMQHADKPFWQQVFVSTTHCSSGCALGDMIGAPIVFWAGLTIAGSTLYADFAVEFILAFLLGILFQYYGMGMNTKKDSHLADAIKSDALSLIAFEIGMFGFMLLAHSVFFEGLHPNSVLFWFMMQIAMIIGFATSYPVNWILVRKGIKHAM</sequence>
<evidence type="ECO:0000256" key="1">
    <source>
        <dbReference type="SAM" id="Phobius"/>
    </source>
</evidence>
<feature type="transmembrane region" description="Helical" evidence="1">
    <location>
        <begin position="71"/>
        <end position="93"/>
    </location>
</feature>
<keyword evidence="1" id="KW-0472">Membrane</keyword>
<feature type="domain" description="DUF4396" evidence="2">
    <location>
        <begin position="116"/>
        <end position="254"/>
    </location>
</feature>
<evidence type="ECO:0000259" key="2">
    <source>
        <dbReference type="Pfam" id="PF14342"/>
    </source>
</evidence>
<dbReference type="EMBL" id="FOCD01000002">
    <property type="protein sequence ID" value="SEN42790.1"/>
    <property type="molecule type" value="Genomic_DNA"/>
</dbReference>
<evidence type="ECO:0000313" key="4">
    <source>
        <dbReference type="Proteomes" id="UP000199735"/>
    </source>
</evidence>
<gene>
    <name evidence="3" type="ORF">SAMN04489762_2224</name>
</gene>
<name>A0AAX2EGK5_9BACI</name>